<sequence length="361" mass="39431">MKKTFLMTSAVALLLGMSANAQIKVTSDEVEVLNPLRIGVHSIQREGSQYLKIVDDYGYGVKLWTNGASPTSNGVSSGGVIVTPVTGPAGCLGPLENLKADLATSSTRFRHLYIKKIYSIEPMVVTSDSRYKENVQDLEEATAKIAALRPVSFDFKAELQDGDTTGLKGKVGFLAQEVQEVLPGLVEYLPEVDMYTMNYVGLIPYMVEAFQEERAEVESLRTENEAMSEAIEAMQEEIEALKSALEGMGPAAQGGKAPEAPAYNEDEGDEVMSQGYLLYQNMPNPFSEETRIRYELLSTAQSAVLQLFDMQGRKVMERSLPQGVESGEVEISGNTLQPGMYTYALVVSGKVMASKKMVVTE</sequence>
<dbReference type="InterPro" id="IPR036388">
    <property type="entry name" value="WH-like_DNA-bd_sf"/>
</dbReference>
<dbReference type="AlphaFoldDB" id="A0A9D9DTE9"/>
<dbReference type="Gene3D" id="1.10.10.10">
    <property type="entry name" value="Winged helix-like DNA-binding domain superfamily/Winged helix DNA-binding domain"/>
    <property type="match status" value="1"/>
</dbReference>
<organism evidence="4 5">
    <name type="scientific">Candidatus Pullibacteroides excrementavium</name>
    <dbReference type="NCBI Taxonomy" id="2840905"/>
    <lineage>
        <taxon>Bacteria</taxon>
        <taxon>Pseudomonadati</taxon>
        <taxon>Bacteroidota</taxon>
        <taxon>Bacteroidia</taxon>
        <taxon>Bacteroidales</taxon>
        <taxon>Candidatus Pullibacteroides</taxon>
    </lineage>
</organism>
<keyword evidence="2" id="KW-0732">Signal</keyword>
<dbReference type="Proteomes" id="UP000823612">
    <property type="component" value="Unassembled WGS sequence"/>
</dbReference>
<evidence type="ECO:0000313" key="5">
    <source>
        <dbReference type="Proteomes" id="UP000823612"/>
    </source>
</evidence>
<feature type="coiled-coil region" evidence="1">
    <location>
        <begin position="210"/>
        <end position="244"/>
    </location>
</feature>
<reference evidence="4" key="2">
    <citation type="journal article" date="2021" name="PeerJ">
        <title>Extensive microbial diversity within the chicken gut microbiome revealed by metagenomics and culture.</title>
        <authorList>
            <person name="Gilroy R."/>
            <person name="Ravi A."/>
            <person name="Getino M."/>
            <person name="Pursley I."/>
            <person name="Horton D.L."/>
            <person name="Alikhan N.F."/>
            <person name="Baker D."/>
            <person name="Gharbi K."/>
            <person name="Hall N."/>
            <person name="Watson M."/>
            <person name="Adriaenssens E.M."/>
            <person name="Foster-Nyarko E."/>
            <person name="Jarju S."/>
            <person name="Secka A."/>
            <person name="Antonio M."/>
            <person name="Oren A."/>
            <person name="Chaudhuri R.R."/>
            <person name="La Ragione R."/>
            <person name="Hildebrand F."/>
            <person name="Pallen M.J."/>
        </authorList>
    </citation>
    <scope>NUCLEOTIDE SEQUENCE</scope>
    <source>
        <strain evidence="4">2889</strain>
    </source>
</reference>
<dbReference type="InterPro" id="IPR030392">
    <property type="entry name" value="S74_ICA"/>
</dbReference>
<name>A0A9D9DTE9_9BACT</name>
<evidence type="ECO:0000313" key="4">
    <source>
        <dbReference type="EMBL" id="MBO8432121.1"/>
    </source>
</evidence>
<feature type="chain" id="PRO_5039262263" evidence="2">
    <location>
        <begin position="22"/>
        <end position="361"/>
    </location>
</feature>
<protein>
    <submittedName>
        <fullName evidence="4">Tail fiber domain-containing protein</fullName>
    </submittedName>
</protein>
<reference evidence="4" key="1">
    <citation type="submission" date="2020-10" db="EMBL/GenBank/DDBJ databases">
        <authorList>
            <person name="Gilroy R."/>
        </authorList>
    </citation>
    <scope>NUCLEOTIDE SEQUENCE</scope>
    <source>
        <strain evidence="4">2889</strain>
    </source>
</reference>
<evidence type="ECO:0000256" key="1">
    <source>
        <dbReference type="SAM" id="Coils"/>
    </source>
</evidence>
<dbReference type="Pfam" id="PF13884">
    <property type="entry name" value="Peptidase_S74"/>
    <property type="match status" value="1"/>
</dbReference>
<dbReference type="NCBIfam" id="TIGR04183">
    <property type="entry name" value="Por_Secre_tail"/>
    <property type="match status" value="1"/>
</dbReference>
<keyword evidence="1" id="KW-0175">Coiled coil</keyword>
<accession>A0A9D9DTE9</accession>
<comment type="caution">
    <text evidence="4">The sequence shown here is derived from an EMBL/GenBank/DDBJ whole genome shotgun (WGS) entry which is preliminary data.</text>
</comment>
<dbReference type="PROSITE" id="PS51688">
    <property type="entry name" value="ICA"/>
    <property type="match status" value="1"/>
</dbReference>
<gene>
    <name evidence="4" type="ORF">IAB08_02350</name>
</gene>
<dbReference type="EMBL" id="JADIMZ010000032">
    <property type="protein sequence ID" value="MBO8432121.1"/>
    <property type="molecule type" value="Genomic_DNA"/>
</dbReference>
<evidence type="ECO:0000259" key="3">
    <source>
        <dbReference type="PROSITE" id="PS51688"/>
    </source>
</evidence>
<dbReference type="InterPro" id="IPR026444">
    <property type="entry name" value="Secre_tail"/>
</dbReference>
<feature type="signal peptide" evidence="2">
    <location>
        <begin position="1"/>
        <end position="21"/>
    </location>
</feature>
<proteinExistence type="predicted"/>
<evidence type="ECO:0000256" key="2">
    <source>
        <dbReference type="SAM" id="SignalP"/>
    </source>
</evidence>
<feature type="domain" description="Peptidase S74" evidence="3">
    <location>
        <begin position="127"/>
        <end position="224"/>
    </location>
</feature>